<proteinExistence type="inferred from homology"/>
<dbReference type="GO" id="GO:0016020">
    <property type="term" value="C:membrane"/>
    <property type="evidence" value="ECO:0007669"/>
    <property type="project" value="InterPro"/>
</dbReference>
<evidence type="ECO:0000256" key="1">
    <source>
        <dbReference type="ARBA" id="ARBA00022679"/>
    </source>
</evidence>
<sequence>MKFDVHPNKITYFSALIGILSGYLIGIGKIVEGVVVLFISQIFDCVDGDLARMSGKVTKKGAYIDRVLDRFVDAAIIIGTVNLNPVAYWFQGFLALTFSFGVSITRVMAEATGIKLKAGIAGRDTRIAIVMIGLLLGYPSETLWILALLSAFTTLERIYYALKKLEHA</sequence>
<feature type="transmembrane region" description="Helical" evidence="3">
    <location>
        <begin position="88"/>
        <end position="108"/>
    </location>
</feature>
<dbReference type="InterPro" id="IPR048254">
    <property type="entry name" value="CDP_ALCOHOL_P_TRANSF_CS"/>
</dbReference>
<dbReference type="Proteomes" id="UP000002613">
    <property type="component" value="Chromosome"/>
</dbReference>
<dbReference type="GeneID" id="8779368"/>
<keyword evidence="3" id="KW-1133">Transmembrane helix</keyword>
<dbReference type="Pfam" id="PF01066">
    <property type="entry name" value="CDP-OH_P_transf"/>
    <property type="match status" value="1"/>
</dbReference>
<dbReference type="InterPro" id="IPR000462">
    <property type="entry name" value="CDP-OH_P_trans"/>
</dbReference>
<name>D3RZR9_FERPA</name>
<dbReference type="InterPro" id="IPR043130">
    <property type="entry name" value="CDP-OH_PTrfase_TM_dom"/>
</dbReference>
<dbReference type="KEGG" id="fpl:Ferp_1839"/>
<keyword evidence="1 2" id="KW-0808">Transferase</keyword>
<dbReference type="AlphaFoldDB" id="D3RZR9"/>
<organism evidence="4 5">
    <name type="scientific">Ferroglobus placidus (strain DSM 10642 / AEDII12DO)</name>
    <dbReference type="NCBI Taxonomy" id="589924"/>
    <lineage>
        <taxon>Archaea</taxon>
        <taxon>Methanobacteriati</taxon>
        <taxon>Methanobacteriota</taxon>
        <taxon>Archaeoglobi</taxon>
        <taxon>Archaeoglobales</taxon>
        <taxon>Archaeoglobaceae</taxon>
        <taxon>Ferroglobus</taxon>
    </lineage>
</organism>
<feature type="transmembrane region" description="Helical" evidence="3">
    <location>
        <begin position="12"/>
        <end position="43"/>
    </location>
</feature>
<dbReference type="PaxDb" id="589924-Ferp_1839"/>
<dbReference type="GO" id="GO:0016780">
    <property type="term" value="F:phosphotransferase activity, for other substituted phosphate groups"/>
    <property type="evidence" value="ECO:0007669"/>
    <property type="project" value="InterPro"/>
</dbReference>
<evidence type="ECO:0000256" key="2">
    <source>
        <dbReference type="RuleBase" id="RU003750"/>
    </source>
</evidence>
<dbReference type="HOGENOM" id="CLU_080384_1_1_2"/>
<reference evidence="5" key="1">
    <citation type="submission" date="2010-02" db="EMBL/GenBank/DDBJ databases">
        <title>Complete sequence of Ferroglobus placidus DSM 10642.</title>
        <authorList>
            <consortium name="US DOE Joint Genome Institute"/>
            <person name="Lucas S."/>
            <person name="Copeland A."/>
            <person name="Lapidus A."/>
            <person name="Cheng J.-F."/>
            <person name="Bruce D."/>
            <person name="Goodwin L."/>
            <person name="Pitluck S."/>
            <person name="Saunders E."/>
            <person name="Brettin T."/>
            <person name="Detter J.C."/>
            <person name="Han C."/>
            <person name="Tapia R."/>
            <person name="Larimer F."/>
            <person name="Land M."/>
            <person name="Hauser L."/>
            <person name="Kyrpides N."/>
            <person name="Ivanova N."/>
            <person name="Holmes D."/>
            <person name="Lovley D."/>
            <person name="Kyrpides N."/>
            <person name="Anderson I.J."/>
            <person name="Woyke T."/>
        </authorList>
    </citation>
    <scope>NUCLEOTIDE SEQUENCE [LARGE SCALE GENOMIC DNA]</scope>
    <source>
        <strain evidence="5">DSM 10642 / AEDII12DO</strain>
    </source>
</reference>
<dbReference type="eggNOG" id="arCOG00670">
    <property type="taxonomic scope" value="Archaea"/>
</dbReference>
<reference evidence="4 5" key="2">
    <citation type="journal article" date="2011" name="Stand. Genomic Sci.">
        <title>Complete genome sequence of Ferroglobus placidus AEDII12DO.</title>
        <authorList>
            <person name="Anderson I."/>
            <person name="Risso C."/>
            <person name="Holmes D."/>
            <person name="Lucas S."/>
            <person name="Copeland A."/>
            <person name="Lapidus A."/>
            <person name="Cheng J.F."/>
            <person name="Bruce D."/>
            <person name="Goodwin L."/>
            <person name="Pitluck S."/>
            <person name="Saunders E."/>
            <person name="Brettin T."/>
            <person name="Detter J.C."/>
            <person name="Han C."/>
            <person name="Tapia R."/>
            <person name="Larimer F."/>
            <person name="Land M."/>
            <person name="Hauser L."/>
            <person name="Woyke T."/>
            <person name="Lovley D."/>
            <person name="Kyrpides N."/>
            <person name="Ivanova N."/>
        </authorList>
    </citation>
    <scope>NUCLEOTIDE SEQUENCE [LARGE SCALE GENOMIC DNA]</scope>
    <source>
        <strain evidence="5">DSM 10642 / AEDII12DO</strain>
    </source>
</reference>
<accession>D3RZR9</accession>
<dbReference type="STRING" id="589924.Ferp_1839"/>
<dbReference type="Gene3D" id="1.20.120.1760">
    <property type="match status" value="1"/>
</dbReference>
<evidence type="ECO:0000313" key="4">
    <source>
        <dbReference type="EMBL" id="ADC65982.1"/>
    </source>
</evidence>
<keyword evidence="5" id="KW-1185">Reference proteome</keyword>
<dbReference type="RefSeq" id="WP_012966321.1">
    <property type="nucleotide sequence ID" value="NC_013849.1"/>
</dbReference>
<dbReference type="EMBL" id="CP001899">
    <property type="protein sequence ID" value="ADC65982.1"/>
    <property type="molecule type" value="Genomic_DNA"/>
</dbReference>
<dbReference type="PROSITE" id="PS00379">
    <property type="entry name" value="CDP_ALCOHOL_P_TRANSF"/>
    <property type="match status" value="1"/>
</dbReference>
<comment type="similarity">
    <text evidence="2">Belongs to the CDP-alcohol phosphatidyltransferase class-I family.</text>
</comment>
<dbReference type="GO" id="GO:0008654">
    <property type="term" value="P:phospholipid biosynthetic process"/>
    <property type="evidence" value="ECO:0007669"/>
    <property type="project" value="InterPro"/>
</dbReference>
<dbReference type="OrthoDB" id="9904at2157"/>
<evidence type="ECO:0000313" key="5">
    <source>
        <dbReference type="Proteomes" id="UP000002613"/>
    </source>
</evidence>
<keyword evidence="3" id="KW-0472">Membrane</keyword>
<evidence type="ECO:0000256" key="3">
    <source>
        <dbReference type="SAM" id="Phobius"/>
    </source>
</evidence>
<keyword evidence="3" id="KW-0812">Transmembrane</keyword>
<protein>
    <submittedName>
        <fullName evidence="4">CDP-alcohol phosphatidyltransferase</fullName>
    </submittedName>
</protein>
<gene>
    <name evidence="4" type="ordered locus">Ferp_1839</name>
</gene>